<dbReference type="Pfam" id="PF24764">
    <property type="entry name" value="rva_4"/>
    <property type="match status" value="1"/>
</dbReference>
<dbReference type="PANTHER" id="PTHR46791:SF7">
    <property type="entry name" value="INTEGRASE CATALYTIC DOMAIN-CONTAINING PROTEIN"/>
    <property type="match status" value="1"/>
</dbReference>
<dbReference type="Gene3D" id="3.30.420.10">
    <property type="entry name" value="Ribonuclease H-like superfamily/Ribonuclease H"/>
    <property type="match status" value="1"/>
</dbReference>
<dbReference type="PROSITE" id="PS50994">
    <property type="entry name" value="INTEGRASE"/>
    <property type="match status" value="1"/>
</dbReference>
<accession>A0ABM1F651</accession>
<dbReference type="RefSeq" id="XP_014679922.1">
    <property type="nucleotide sequence ID" value="XM_014824436.1"/>
</dbReference>
<keyword evidence="2" id="KW-1185">Reference proteome</keyword>
<dbReference type="InterPro" id="IPR058913">
    <property type="entry name" value="Integrase_dom_put"/>
</dbReference>
<evidence type="ECO:0000313" key="3">
    <source>
        <dbReference type="RefSeq" id="XP_014679922.1"/>
    </source>
</evidence>
<evidence type="ECO:0000259" key="1">
    <source>
        <dbReference type="PROSITE" id="PS50994"/>
    </source>
</evidence>
<dbReference type="InterPro" id="IPR001584">
    <property type="entry name" value="Integrase_cat-core"/>
</dbReference>
<dbReference type="SUPFAM" id="SSF53098">
    <property type="entry name" value="Ribonuclease H-like"/>
    <property type="match status" value="1"/>
</dbReference>
<sequence>MFFNFILQVQVNNNAQVGRPRKEVSKIAIENMLKLHFTLAVIARKLGISRPTLNAKMLEFGLNKPSFASISDDDLNTLVRNIKQEHPNVGSKLLMGHIRAHGYTIQRKRIRLALQHVDAHGIAERRRKTITRRVYHVHYPNYLWHIDGKHRLIRWRFVVPIGIDGYSRTCVFIECSGNNRAKTIENVFRNAVTIFGEPKRVRSDFGGENANVWKLMYELHGEESRPVIVGSSVHNERVERFNRDINVNCRDKYAPTFHWLESIGKLDPINDTDLFCLHYVYLPRINRTLLEFSNAHNNHCVSTENNRTPLQMLFADRHLVDLHSNVPVNDPYGGEQVDSLLQRDTLPHVIVPEISIALNQSEIEELQQRIDPLSNDGSNGTELYQQTLDFVGSCILNKL</sequence>
<organism evidence="2 3">
    <name type="scientific">Priapulus caudatus</name>
    <name type="common">Priapulid worm</name>
    <dbReference type="NCBI Taxonomy" id="37621"/>
    <lineage>
        <taxon>Eukaryota</taxon>
        <taxon>Metazoa</taxon>
        <taxon>Ecdysozoa</taxon>
        <taxon>Scalidophora</taxon>
        <taxon>Priapulida</taxon>
        <taxon>Priapulimorpha</taxon>
        <taxon>Priapulimorphida</taxon>
        <taxon>Priapulidae</taxon>
        <taxon>Priapulus</taxon>
    </lineage>
</organism>
<proteinExistence type="predicted"/>
<dbReference type="PANTHER" id="PTHR46791">
    <property type="entry name" value="EXPRESSED PROTEIN"/>
    <property type="match status" value="1"/>
</dbReference>
<reference evidence="3" key="1">
    <citation type="submission" date="2025-08" db="UniProtKB">
        <authorList>
            <consortium name="RefSeq"/>
        </authorList>
    </citation>
    <scope>IDENTIFICATION</scope>
</reference>
<dbReference type="Proteomes" id="UP000695022">
    <property type="component" value="Unplaced"/>
</dbReference>
<feature type="domain" description="Integrase catalytic" evidence="1">
    <location>
        <begin position="136"/>
        <end position="317"/>
    </location>
</feature>
<protein>
    <submittedName>
        <fullName evidence="3">Uncharacterized protein LOC106819863</fullName>
    </submittedName>
</protein>
<name>A0ABM1F651_PRICU</name>
<gene>
    <name evidence="3" type="primary">LOC106819863</name>
</gene>
<dbReference type="GeneID" id="106819863"/>
<dbReference type="InterPro" id="IPR036397">
    <property type="entry name" value="RNaseH_sf"/>
</dbReference>
<evidence type="ECO:0000313" key="2">
    <source>
        <dbReference type="Proteomes" id="UP000695022"/>
    </source>
</evidence>
<dbReference type="InterPro" id="IPR012337">
    <property type="entry name" value="RNaseH-like_sf"/>
</dbReference>